<feature type="domain" description="CSC1/OSCA1-like N-terminal transmembrane" evidence="10">
    <location>
        <begin position="15"/>
        <end position="171"/>
    </location>
</feature>
<evidence type="ECO:0000256" key="4">
    <source>
        <dbReference type="ARBA" id="ARBA00022692"/>
    </source>
</evidence>
<dbReference type="Pfam" id="PF02714">
    <property type="entry name" value="RSN1_7TM"/>
    <property type="match status" value="1"/>
</dbReference>
<evidence type="ECO:0000256" key="7">
    <source>
        <dbReference type="SAM" id="MobiDB-lite"/>
    </source>
</evidence>
<feature type="transmembrane region" description="Helical" evidence="8">
    <location>
        <begin position="12"/>
        <end position="36"/>
    </location>
</feature>
<feature type="domain" description="CSC1/OSCA1-like 7TM region" evidence="9">
    <location>
        <begin position="375"/>
        <end position="650"/>
    </location>
</feature>
<feature type="transmembrane region" description="Helical" evidence="8">
    <location>
        <begin position="633"/>
        <end position="656"/>
    </location>
</feature>
<protein>
    <recommendedName>
        <fullName evidence="14">CSC1/OSCA1-like 7TM region domain-containing protein</fullName>
    </recommendedName>
</protein>
<dbReference type="EMBL" id="QEAQ01000015">
    <property type="protein sequence ID" value="TPX60423.1"/>
    <property type="molecule type" value="Genomic_DNA"/>
</dbReference>
<evidence type="ECO:0000256" key="8">
    <source>
        <dbReference type="SAM" id="Phobius"/>
    </source>
</evidence>
<evidence type="ECO:0008006" key="14">
    <source>
        <dbReference type="Google" id="ProtNLM"/>
    </source>
</evidence>
<proteinExistence type="inferred from homology"/>
<feature type="compositionally biased region" description="Basic and acidic residues" evidence="7">
    <location>
        <begin position="892"/>
        <end position="909"/>
    </location>
</feature>
<evidence type="ECO:0000256" key="6">
    <source>
        <dbReference type="ARBA" id="ARBA00023136"/>
    </source>
</evidence>
<evidence type="ECO:0000256" key="3">
    <source>
        <dbReference type="ARBA" id="ARBA00022448"/>
    </source>
</evidence>
<evidence type="ECO:0000256" key="5">
    <source>
        <dbReference type="ARBA" id="ARBA00022989"/>
    </source>
</evidence>
<dbReference type="GO" id="GO:0005227">
    <property type="term" value="F:calcium-activated cation channel activity"/>
    <property type="evidence" value="ECO:0007669"/>
    <property type="project" value="InterPro"/>
</dbReference>
<feature type="transmembrane region" description="Helical" evidence="8">
    <location>
        <begin position="471"/>
        <end position="495"/>
    </location>
</feature>
<dbReference type="InterPro" id="IPR027815">
    <property type="entry name" value="CSC1/OSCA1-like_cyt"/>
</dbReference>
<feature type="transmembrane region" description="Helical" evidence="8">
    <location>
        <begin position="662"/>
        <end position="681"/>
    </location>
</feature>
<evidence type="ECO:0000256" key="1">
    <source>
        <dbReference type="ARBA" id="ARBA00004141"/>
    </source>
</evidence>
<evidence type="ECO:0000259" key="9">
    <source>
        <dbReference type="Pfam" id="PF02714"/>
    </source>
</evidence>
<dbReference type="AlphaFoldDB" id="A0A507E8N4"/>
<sequence length="909" mass="103602">MSEEADVVATDLTGLLVATGFQVVLSLGLIAGFSVLRPRNKRVYEPRSKYAPPEKRPQTLDWRPTAWIQPSLKTKEDDLVSKIGLDAVMFLRFLWFSVQFFLGLTAVGIPLCIFHFYIQPSKAEQKDGAAFPNPELATLTMKQLSKKPNILWLHAVLVYLFSAYAYWLLYKMWMDWIGYRRAFFLTPEYQEGHHNRTLLLTNIPEDMRSVDGVMRFMHGMHLKHDADQAVIGRNVEELPDLIREHQEETARIEDAFAKYFQNSNRPTHRIDRSCCCFGGEKVDTITHCGERLHRLEEQIYEMRARGDTAFAPSPYAFVSYKCAQDTHFVANKLQGPGAVALRSNSLNPPAIKLSPNFDDIIWDNLGITTKIRRSRQLIAVMLVVGVSIAWTPFILLVTAVTGQAQLQRYAPWLARWMARSKAASVFFSSVLIPILFALLQILPPIGFGYLARFQGISSKTGSDKSVMHKFFAFQVYQYAAILLASLSTATIGQYLSGGGSFQSISQSLLHEASLAYMQKSNFFMTIIVTELSSVGLELMQGIPLAIHFIRRHFFSNTPRKEFEYKQPPDLPYGAVYAQLLIKFLLGVSYSVAVPLILPFTSLFFSVAYLVYKYQLLYVYETPLETGGSWWPKVFTLVCASMAAFQTMTLGGILLVTGSNTRGQATMVFIAVVFNVVFWWSCRRWLAPQGQFVSKRVPGSEKNSATITRPTNSHEDESLEDRVYNPALVKPLQHVWVWPRSREILHKYYQSQYYDLDDYIRKKAPLRPKVTNQYDDVEEDLKRKTTSRRNAKRVISFHRRHPLHLTRDDAEQPPELEAVAQQAGEDLPVLVATEDDGADYPDDVEYAASPSSISLRPVRSVYKRDDAVPRPAETLSIRPYYHQQMRVPANGEHTPDEDIRRIPASRDRTY</sequence>
<dbReference type="Pfam" id="PF13967">
    <property type="entry name" value="RSN1_TM"/>
    <property type="match status" value="1"/>
</dbReference>
<evidence type="ECO:0000313" key="12">
    <source>
        <dbReference type="EMBL" id="TPX60423.1"/>
    </source>
</evidence>
<keyword evidence="13" id="KW-1185">Reference proteome</keyword>
<feature type="transmembrane region" description="Helical" evidence="8">
    <location>
        <begin position="522"/>
        <end position="549"/>
    </location>
</feature>
<feature type="transmembrane region" description="Helical" evidence="8">
    <location>
        <begin position="150"/>
        <end position="170"/>
    </location>
</feature>
<keyword evidence="4 8" id="KW-0812">Transmembrane</keyword>
<dbReference type="PANTHER" id="PTHR13018:SF139">
    <property type="entry name" value="PHOSPHATE METABOLISM PROTEIN 7"/>
    <property type="match status" value="1"/>
</dbReference>
<feature type="transmembrane region" description="Helical" evidence="8">
    <location>
        <begin position="93"/>
        <end position="118"/>
    </location>
</feature>
<feature type="transmembrane region" description="Helical" evidence="8">
    <location>
        <begin position="422"/>
        <end position="450"/>
    </location>
</feature>
<dbReference type="Pfam" id="PF14703">
    <property type="entry name" value="PHM7_cyt"/>
    <property type="match status" value="1"/>
</dbReference>
<dbReference type="Proteomes" id="UP000318582">
    <property type="component" value="Unassembled WGS sequence"/>
</dbReference>
<evidence type="ECO:0000256" key="2">
    <source>
        <dbReference type="ARBA" id="ARBA00007779"/>
    </source>
</evidence>
<dbReference type="PANTHER" id="PTHR13018">
    <property type="entry name" value="PROBABLE MEMBRANE PROTEIN DUF221-RELATED"/>
    <property type="match status" value="1"/>
</dbReference>
<comment type="caution">
    <text evidence="12">The sequence shown here is derived from an EMBL/GenBank/DDBJ whole genome shotgun (WGS) entry which is preliminary data.</text>
</comment>
<evidence type="ECO:0000259" key="11">
    <source>
        <dbReference type="Pfam" id="PF14703"/>
    </source>
</evidence>
<keyword evidence="6 8" id="KW-0472">Membrane</keyword>
<dbReference type="InterPro" id="IPR032880">
    <property type="entry name" value="CSC1/OSCA1-like_N"/>
</dbReference>
<feature type="transmembrane region" description="Helical" evidence="8">
    <location>
        <begin position="595"/>
        <end position="613"/>
    </location>
</feature>
<evidence type="ECO:0000313" key="13">
    <source>
        <dbReference type="Proteomes" id="UP000318582"/>
    </source>
</evidence>
<dbReference type="GO" id="GO:0005886">
    <property type="term" value="C:plasma membrane"/>
    <property type="evidence" value="ECO:0007669"/>
    <property type="project" value="TreeGrafter"/>
</dbReference>
<evidence type="ECO:0000259" key="10">
    <source>
        <dbReference type="Pfam" id="PF13967"/>
    </source>
</evidence>
<accession>A0A507E8N4</accession>
<keyword evidence="5 8" id="KW-1133">Transmembrane helix</keyword>
<dbReference type="InterPro" id="IPR003864">
    <property type="entry name" value="CSC1/OSCA1-like_7TM"/>
</dbReference>
<gene>
    <name evidence="12" type="ORF">PhCBS80983_g01814</name>
</gene>
<feature type="transmembrane region" description="Helical" evidence="8">
    <location>
        <begin position="377"/>
        <end position="402"/>
    </location>
</feature>
<name>A0A507E8N4_9FUNG</name>
<keyword evidence="3" id="KW-0813">Transport</keyword>
<dbReference type="InterPro" id="IPR045122">
    <property type="entry name" value="Csc1-like"/>
</dbReference>
<reference evidence="12 13" key="1">
    <citation type="journal article" date="2019" name="Sci. Rep.">
        <title>Comparative genomics of chytrid fungi reveal insights into the obligate biotrophic and pathogenic lifestyle of Synchytrium endobioticum.</title>
        <authorList>
            <person name="van de Vossenberg B.T.L.H."/>
            <person name="Warris S."/>
            <person name="Nguyen H.D.T."/>
            <person name="van Gent-Pelzer M.P.E."/>
            <person name="Joly D.L."/>
            <person name="van de Geest H.C."/>
            <person name="Bonants P.J.M."/>
            <person name="Smith D.S."/>
            <person name="Levesque C.A."/>
            <person name="van der Lee T.A.J."/>
        </authorList>
    </citation>
    <scope>NUCLEOTIDE SEQUENCE [LARGE SCALE GENOMIC DNA]</scope>
    <source>
        <strain evidence="12 13">CBS 809.83</strain>
    </source>
</reference>
<comment type="similarity">
    <text evidence="2">Belongs to the CSC1 (TC 1.A.17) family.</text>
</comment>
<feature type="region of interest" description="Disordered" evidence="7">
    <location>
        <begin position="885"/>
        <end position="909"/>
    </location>
</feature>
<organism evidence="12 13">
    <name type="scientific">Powellomyces hirtus</name>
    <dbReference type="NCBI Taxonomy" id="109895"/>
    <lineage>
        <taxon>Eukaryota</taxon>
        <taxon>Fungi</taxon>
        <taxon>Fungi incertae sedis</taxon>
        <taxon>Chytridiomycota</taxon>
        <taxon>Chytridiomycota incertae sedis</taxon>
        <taxon>Chytridiomycetes</taxon>
        <taxon>Spizellomycetales</taxon>
        <taxon>Powellomycetaceae</taxon>
        <taxon>Powellomyces</taxon>
    </lineage>
</organism>
<feature type="domain" description="CSC1/OSCA1-like cytosolic" evidence="11">
    <location>
        <begin position="195"/>
        <end position="364"/>
    </location>
</feature>
<comment type="subcellular location">
    <subcellularLocation>
        <location evidence="1">Membrane</location>
        <topology evidence="1">Multi-pass membrane protein</topology>
    </subcellularLocation>
</comment>